<comment type="caution">
    <text evidence="1">The sequence shown here is derived from an EMBL/GenBank/DDBJ whole genome shotgun (WGS) entry which is preliminary data.</text>
</comment>
<dbReference type="AlphaFoldDB" id="A0AAN7RXG2"/>
<dbReference type="Proteomes" id="UP001333110">
    <property type="component" value="Unassembled WGS sequence"/>
</dbReference>
<organism evidence="1 2">
    <name type="scientific">Mycteria americana</name>
    <name type="common">Wood stork</name>
    <dbReference type="NCBI Taxonomy" id="33587"/>
    <lineage>
        <taxon>Eukaryota</taxon>
        <taxon>Metazoa</taxon>
        <taxon>Chordata</taxon>
        <taxon>Craniata</taxon>
        <taxon>Vertebrata</taxon>
        <taxon>Euteleostomi</taxon>
        <taxon>Archelosauria</taxon>
        <taxon>Archosauria</taxon>
        <taxon>Dinosauria</taxon>
        <taxon>Saurischia</taxon>
        <taxon>Theropoda</taxon>
        <taxon>Coelurosauria</taxon>
        <taxon>Aves</taxon>
        <taxon>Neognathae</taxon>
        <taxon>Neoaves</taxon>
        <taxon>Aequornithes</taxon>
        <taxon>Ciconiiformes</taxon>
        <taxon>Ciconiidae</taxon>
        <taxon>Mycteria</taxon>
    </lineage>
</organism>
<dbReference type="EMBL" id="JAUNZN010000018">
    <property type="protein sequence ID" value="KAK4811113.1"/>
    <property type="molecule type" value="Genomic_DNA"/>
</dbReference>
<sequence length="137" mass="15355">MIDRNKDRLISEAKSVHATSFGILCHKGTLLAHIQLSIHQDTQVFFCKAAFQLVGPQPVLVHGIIPPQVQDLALPLVELHEVPPISPLVEVPLNVSTTIWYISNYSHFSMICRLAEGSLCPIIQVMNEVIKQYWSQC</sequence>
<evidence type="ECO:0000313" key="2">
    <source>
        <dbReference type="Proteomes" id="UP001333110"/>
    </source>
</evidence>
<name>A0AAN7RXG2_MYCAM</name>
<gene>
    <name evidence="1" type="ORF">QYF61_016399</name>
</gene>
<keyword evidence="2" id="KW-1185">Reference proteome</keyword>
<accession>A0AAN7RXG2</accession>
<proteinExistence type="predicted"/>
<protein>
    <submittedName>
        <fullName evidence="1">Uncharacterized protein</fullName>
    </submittedName>
</protein>
<reference evidence="1 2" key="1">
    <citation type="journal article" date="2023" name="J. Hered.">
        <title>Chromosome-level genome of the wood stork (Mycteria americana) provides insight into avian chromosome evolution.</title>
        <authorList>
            <person name="Flamio R. Jr."/>
            <person name="Ramstad K.M."/>
        </authorList>
    </citation>
    <scope>NUCLEOTIDE SEQUENCE [LARGE SCALE GENOMIC DNA]</scope>
    <source>
        <strain evidence="1">JAX WOST 10</strain>
    </source>
</reference>
<evidence type="ECO:0000313" key="1">
    <source>
        <dbReference type="EMBL" id="KAK4811113.1"/>
    </source>
</evidence>